<comment type="caution">
    <text evidence="2">The sequence shown here is derived from an EMBL/GenBank/DDBJ whole genome shotgun (WGS) entry which is preliminary data.</text>
</comment>
<organism evidence="2 3">
    <name type="scientific">Paraglomus occultum</name>
    <dbReference type="NCBI Taxonomy" id="144539"/>
    <lineage>
        <taxon>Eukaryota</taxon>
        <taxon>Fungi</taxon>
        <taxon>Fungi incertae sedis</taxon>
        <taxon>Mucoromycota</taxon>
        <taxon>Glomeromycotina</taxon>
        <taxon>Glomeromycetes</taxon>
        <taxon>Paraglomerales</taxon>
        <taxon>Paraglomeraceae</taxon>
        <taxon>Paraglomus</taxon>
    </lineage>
</organism>
<sequence length="213" mass="24062">MELYPEISRLTLDDDEKTALFVHFTNKPAQKAEAAAVLSACNNDAARLFILKDPFLVENNSNDVFLFVDNSNFFIQAKKSTKSPTLNIDYGRLLMTIKGERNMPDPPVLVGSIPPPYDTFWRHIEKKGYNVTLFERNINNHEKEVDTTVASRIVQTVYKNSHPAIIALVAGDLDFRPPINIALDEGWKVELWHWDTDDSTHDEHVPPSLGAAS</sequence>
<dbReference type="Pfam" id="PF01936">
    <property type="entry name" value="NYN"/>
    <property type="match status" value="1"/>
</dbReference>
<dbReference type="Gene3D" id="3.40.50.1010">
    <property type="entry name" value="5'-nuclease"/>
    <property type="match status" value="1"/>
</dbReference>
<dbReference type="InterPro" id="IPR021139">
    <property type="entry name" value="NYN"/>
</dbReference>
<dbReference type="Proteomes" id="UP000789572">
    <property type="component" value="Unassembled WGS sequence"/>
</dbReference>
<protein>
    <submittedName>
        <fullName evidence="2">307_t:CDS:1</fullName>
    </submittedName>
</protein>
<dbReference type="GO" id="GO:0004540">
    <property type="term" value="F:RNA nuclease activity"/>
    <property type="evidence" value="ECO:0007669"/>
    <property type="project" value="InterPro"/>
</dbReference>
<dbReference type="EMBL" id="CAJVPJ010003107">
    <property type="protein sequence ID" value="CAG8635059.1"/>
    <property type="molecule type" value="Genomic_DNA"/>
</dbReference>
<feature type="domain" description="NYN" evidence="1">
    <location>
        <begin position="64"/>
        <end position="193"/>
    </location>
</feature>
<dbReference type="OrthoDB" id="2311180at2759"/>
<dbReference type="AlphaFoldDB" id="A0A9N9DDK6"/>
<proteinExistence type="predicted"/>
<evidence type="ECO:0000313" key="2">
    <source>
        <dbReference type="EMBL" id="CAG8635059.1"/>
    </source>
</evidence>
<keyword evidence="3" id="KW-1185">Reference proteome</keyword>
<evidence type="ECO:0000259" key="1">
    <source>
        <dbReference type="Pfam" id="PF01936"/>
    </source>
</evidence>
<accession>A0A9N9DDK6</accession>
<reference evidence="2" key="1">
    <citation type="submission" date="2021-06" db="EMBL/GenBank/DDBJ databases">
        <authorList>
            <person name="Kallberg Y."/>
            <person name="Tangrot J."/>
            <person name="Rosling A."/>
        </authorList>
    </citation>
    <scope>NUCLEOTIDE SEQUENCE</scope>
    <source>
        <strain evidence="2">IA702</strain>
    </source>
</reference>
<name>A0A9N9DDK6_9GLOM</name>
<gene>
    <name evidence="2" type="ORF">POCULU_LOCUS9109</name>
</gene>
<evidence type="ECO:0000313" key="3">
    <source>
        <dbReference type="Proteomes" id="UP000789572"/>
    </source>
</evidence>